<dbReference type="Pfam" id="PF18883">
    <property type="entry name" value="AC_1"/>
    <property type="match status" value="1"/>
</dbReference>
<dbReference type="CDD" id="cd00253">
    <property type="entry name" value="PL_Passenger_AT"/>
    <property type="match status" value="1"/>
</dbReference>
<organism evidence="1 2">
    <name type="scientific">Luteibacter rhizovicinus DSM 16549</name>
    <dbReference type="NCBI Taxonomy" id="1440763"/>
    <lineage>
        <taxon>Bacteria</taxon>
        <taxon>Pseudomonadati</taxon>
        <taxon>Pseudomonadota</taxon>
        <taxon>Gammaproteobacteria</taxon>
        <taxon>Lysobacterales</taxon>
        <taxon>Rhodanobacteraceae</taxon>
        <taxon>Luteibacter</taxon>
    </lineage>
</organism>
<name>A0A0G9H6T4_9GAMM</name>
<dbReference type="InterPro" id="IPR003991">
    <property type="entry name" value="Pertactin_virulence_factor"/>
</dbReference>
<sequence>MPSIPAVWVRNGGTATGTDITLKTSGTNAHAIQTEGTGSLLTLTGGELRTTGNGSYGALIGGSTPSKLTNVTIGTEGGSAHGVRFDGANVQGEFVGGSITTTGYGAIGVLAEGGAQFSVGSTRISTHNTGAHGLAAHGQAAALRAQKASIETQGSGANGVLVSRTVTAVLTDTSMTTSGEGASALHAGDGAGLITVTGGRWQTTGRQAAGIEAANLGLATVNGTDIETAGFNAAGLDSRAGAINLTDVTITTRGNQSFGIVAMGGDFTGRVPYVDATRTHITTAGRTANGADARTGGRITLNDTDILTTGMYANGLSAWKASIVANRTHVKTTGVAAYGADVSEGGSLTVQGGSIESLQAAALRLHNPAKVRISGGAVMGGAAFVDVYPTSTTPFTIMLDGKSQAVGDIRLADETGTPAPDATKASLTIRSGAMWLGGTDIVRDLTLEDAGHWAVGRDSRVGRLDSDHGVVTFASAPGTFATLTVAGDYEGNQGLFRMRSRLGDDTSPSDLLHIMGSTSGSSFIAVDVLDGVGDYTNDGIRLVQVDGSSNGRFELAGRAVAGAHEYFLHQGALSAANDGHWYLRSSLEPETVDPAVIDPPVTPETPEPAVDPDRVLPRVLRPEVGTYRANQMVALEMFQGGPGAGEDDERDGAHHTVWARFDRRHTSFDIGKQLTTTSSANELTLGADLFRDADNEAHLGVMAAVGQADTRGTSLLTHYAAKGRVRGAAGGIYGGFRGDDGTYLRGWTQYAHVNQRVEGDALATERYGSGMLTASLEAGHRWRQAVTRETDTYIEPQAQILSTRLRGGAHREANGTRVAPLHGSGITARLGVRTAARWNTPNGHVASPYFAANWIRRLGHLDATQLGNEAFNAGVPRNSYGLKLGVALMRSSGWRVWTDVETRFGAHRYRRVTGSIGIRKAW</sequence>
<dbReference type="Gene3D" id="2.40.128.130">
    <property type="entry name" value="Autotransporter beta-domain"/>
    <property type="match status" value="1"/>
</dbReference>
<reference evidence="2" key="1">
    <citation type="submission" date="2016-09" db="EMBL/GenBank/DDBJ databases">
        <authorList>
            <person name="Lysoe E."/>
        </authorList>
    </citation>
    <scope>NUCLEOTIDE SEQUENCE [LARGE SCALE GENOMIC DNA]</scope>
    <source>
        <strain evidence="2">LJ96T</strain>
    </source>
</reference>
<dbReference type="Pfam" id="PF03797">
    <property type="entry name" value="Autotransporter"/>
    <property type="match status" value="1"/>
</dbReference>
<dbReference type="InterPro" id="IPR011050">
    <property type="entry name" value="Pectin_lyase_fold/virulence"/>
</dbReference>
<dbReference type="RefSeq" id="WP_046968839.1">
    <property type="nucleotide sequence ID" value="NZ_CP017480.1"/>
</dbReference>
<dbReference type="STRING" id="1440763.BJI69_03545"/>
<dbReference type="Proteomes" id="UP000182987">
    <property type="component" value="Chromosome"/>
</dbReference>
<proteinExistence type="predicted"/>
<dbReference type="GO" id="GO:0019867">
    <property type="term" value="C:outer membrane"/>
    <property type="evidence" value="ECO:0007669"/>
    <property type="project" value="InterPro"/>
</dbReference>
<dbReference type="AlphaFoldDB" id="A0A0G9H6T4"/>
<protein>
    <submittedName>
        <fullName evidence="1">Uncharacterized protein</fullName>
    </submittedName>
</protein>
<accession>A0A0G9H6T4</accession>
<dbReference type="PROSITE" id="PS51208">
    <property type="entry name" value="AUTOTRANSPORTER"/>
    <property type="match status" value="1"/>
</dbReference>
<dbReference type="OrthoDB" id="6053567at2"/>
<dbReference type="InterPro" id="IPR006315">
    <property type="entry name" value="OM_autotransptr_brl_dom"/>
</dbReference>
<keyword evidence="2" id="KW-1185">Reference proteome</keyword>
<evidence type="ECO:0000313" key="2">
    <source>
        <dbReference type="Proteomes" id="UP000182987"/>
    </source>
</evidence>
<dbReference type="SUPFAM" id="SSF103515">
    <property type="entry name" value="Autotransporter"/>
    <property type="match status" value="1"/>
</dbReference>
<dbReference type="InterPro" id="IPR012332">
    <property type="entry name" value="Autotransporter_pectin_lyase_C"/>
</dbReference>
<dbReference type="KEGG" id="lrz:BJI69_03545"/>
<dbReference type="Gene3D" id="2.160.20.20">
    <property type="match status" value="1"/>
</dbReference>
<evidence type="ECO:0000313" key="1">
    <source>
        <dbReference type="EMBL" id="APG03069.1"/>
    </source>
</evidence>
<dbReference type="NCBIfam" id="TIGR01414">
    <property type="entry name" value="autotrans_barl"/>
    <property type="match status" value="1"/>
</dbReference>
<dbReference type="InterPro" id="IPR043990">
    <property type="entry name" value="AC_1"/>
</dbReference>
<dbReference type="SUPFAM" id="SSF51126">
    <property type="entry name" value="Pectin lyase-like"/>
    <property type="match status" value="1"/>
</dbReference>
<dbReference type="InterPro" id="IPR036709">
    <property type="entry name" value="Autotransporte_beta_dom_sf"/>
</dbReference>
<gene>
    <name evidence="1" type="ORF">BJI69_03545</name>
</gene>
<dbReference type="EMBL" id="CP017480">
    <property type="protein sequence ID" value="APG03069.1"/>
    <property type="molecule type" value="Genomic_DNA"/>
</dbReference>
<dbReference type="PATRIC" id="fig|1440763.5.peg.3392"/>
<dbReference type="InterPro" id="IPR005546">
    <property type="entry name" value="Autotransporte_beta"/>
</dbReference>
<dbReference type="PRINTS" id="PR01484">
    <property type="entry name" value="PRTACTNFAMLY"/>
</dbReference>
<dbReference type="SMART" id="SM00869">
    <property type="entry name" value="Autotransporter"/>
    <property type="match status" value="1"/>
</dbReference>